<feature type="domain" description="HTH araC/xylS-type" evidence="4">
    <location>
        <begin position="186"/>
        <end position="284"/>
    </location>
</feature>
<evidence type="ECO:0000313" key="5">
    <source>
        <dbReference type="EMBL" id="SEL04130.1"/>
    </source>
</evidence>
<evidence type="ECO:0000259" key="4">
    <source>
        <dbReference type="PROSITE" id="PS01124"/>
    </source>
</evidence>
<gene>
    <name evidence="5" type="ORF">SAMN05661044_01812</name>
</gene>
<dbReference type="SUPFAM" id="SSF51215">
    <property type="entry name" value="Regulatory protein AraC"/>
    <property type="match status" value="1"/>
</dbReference>
<dbReference type="InterPro" id="IPR020449">
    <property type="entry name" value="Tscrpt_reg_AraC-type_HTH"/>
</dbReference>
<dbReference type="RefSeq" id="WP_093322386.1">
    <property type="nucleotide sequence ID" value="NZ_FOAF01000001.1"/>
</dbReference>
<dbReference type="InterPro" id="IPR018060">
    <property type="entry name" value="HTH_AraC"/>
</dbReference>
<dbReference type="SMART" id="SM00342">
    <property type="entry name" value="HTH_ARAC"/>
    <property type="match status" value="1"/>
</dbReference>
<dbReference type="InterPro" id="IPR037923">
    <property type="entry name" value="HTH-like"/>
</dbReference>
<dbReference type="PRINTS" id="PR00032">
    <property type="entry name" value="HTHARAC"/>
</dbReference>
<dbReference type="Pfam" id="PF02311">
    <property type="entry name" value="AraC_binding"/>
    <property type="match status" value="1"/>
</dbReference>
<dbReference type="PROSITE" id="PS01124">
    <property type="entry name" value="HTH_ARAC_FAMILY_2"/>
    <property type="match status" value="1"/>
</dbReference>
<dbReference type="GO" id="GO:0003700">
    <property type="term" value="F:DNA-binding transcription factor activity"/>
    <property type="evidence" value="ECO:0007669"/>
    <property type="project" value="InterPro"/>
</dbReference>
<dbReference type="AlphaFoldDB" id="A0A1H7LYQ2"/>
<evidence type="ECO:0000313" key="6">
    <source>
        <dbReference type="Proteomes" id="UP000199421"/>
    </source>
</evidence>
<keyword evidence="2 5" id="KW-0238">DNA-binding</keyword>
<dbReference type="Gene3D" id="1.10.10.60">
    <property type="entry name" value="Homeodomain-like"/>
    <property type="match status" value="1"/>
</dbReference>
<accession>A0A1H7LYQ2</accession>
<dbReference type="Pfam" id="PF12833">
    <property type="entry name" value="HTH_18"/>
    <property type="match status" value="1"/>
</dbReference>
<dbReference type="PANTHER" id="PTHR43280:SF32">
    <property type="entry name" value="TRANSCRIPTIONAL REGULATORY PROTEIN"/>
    <property type="match status" value="1"/>
</dbReference>
<organism evidence="5 6">
    <name type="scientific">Olivibacter domesticus</name>
    <name type="common">Pseudosphingobacterium domesticum</name>
    <dbReference type="NCBI Taxonomy" id="407022"/>
    <lineage>
        <taxon>Bacteria</taxon>
        <taxon>Pseudomonadati</taxon>
        <taxon>Bacteroidota</taxon>
        <taxon>Sphingobacteriia</taxon>
        <taxon>Sphingobacteriales</taxon>
        <taxon>Sphingobacteriaceae</taxon>
        <taxon>Olivibacter</taxon>
    </lineage>
</organism>
<dbReference type="PANTHER" id="PTHR43280">
    <property type="entry name" value="ARAC-FAMILY TRANSCRIPTIONAL REGULATOR"/>
    <property type="match status" value="1"/>
</dbReference>
<dbReference type="STRING" id="407022.SAMN05661044_01812"/>
<keyword evidence="3" id="KW-0804">Transcription</keyword>
<dbReference type="EMBL" id="FOAF01000001">
    <property type="protein sequence ID" value="SEL04130.1"/>
    <property type="molecule type" value="Genomic_DNA"/>
</dbReference>
<dbReference type="OrthoDB" id="2585681at2"/>
<keyword evidence="6" id="KW-1185">Reference proteome</keyword>
<dbReference type="InterPro" id="IPR014710">
    <property type="entry name" value="RmlC-like_jellyroll"/>
</dbReference>
<dbReference type="SUPFAM" id="SSF46689">
    <property type="entry name" value="Homeodomain-like"/>
    <property type="match status" value="1"/>
</dbReference>
<name>A0A1H7LYQ2_OLID1</name>
<evidence type="ECO:0000256" key="1">
    <source>
        <dbReference type="ARBA" id="ARBA00023015"/>
    </source>
</evidence>
<dbReference type="InterPro" id="IPR003313">
    <property type="entry name" value="AraC-bd"/>
</dbReference>
<evidence type="ECO:0000256" key="3">
    <source>
        <dbReference type="ARBA" id="ARBA00023163"/>
    </source>
</evidence>
<proteinExistence type="predicted"/>
<evidence type="ECO:0000256" key="2">
    <source>
        <dbReference type="ARBA" id="ARBA00023125"/>
    </source>
</evidence>
<dbReference type="GO" id="GO:0043565">
    <property type="term" value="F:sequence-specific DNA binding"/>
    <property type="evidence" value="ECO:0007669"/>
    <property type="project" value="InterPro"/>
</dbReference>
<dbReference type="Gene3D" id="2.60.120.10">
    <property type="entry name" value="Jelly Rolls"/>
    <property type="match status" value="1"/>
</dbReference>
<keyword evidence="1" id="KW-0805">Transcription regulation</keyword>
<dbReference type="Proteomes" id="UP000199421">
    <property type="component" value="Unassembled WGS sequence"/>
</dbReference>
<dbReference type="InterPro" id="IPR009057">
    <property type="entry name" value="Homeodomain-like_sf"/>
</dbReference>
<reference evidence="6" key="1">
    <citation type="submission" date="2016-10" db="EMBL/GenBank/DDBJ databases">
        <authorList>
            <person name="Varghese N."/>
            <person name="Submissions S."/>
        </authorList>
    </citation>
    <scope>NUCLEOTIDE SEQUENCE [LARGE SCALE GENOMIC DNA]</scope>
    <source>
        <strain evidence="6">DSM 18733</strain>
    </source>
</reference>
<protein>
    <submittedName>
        <fullName evidence="5">AraC-type DNA-binding protein</fullName>
    </submittedName>
</protein>
<sequence length="289" mass="33629">MKKTTKSIPLLKIEDIIEPDFSDLVILEQQEEGKNKLSNPHKHDFYLVLCIASGNGIHNIDAKDYTVHDRRIFFVAPGQTHFWNMSEQTTGFQLFFKASFITNYVLMSEWPMFKPGNNPFIDILEDQYKLISNEISQIQQEIKKKEVYSTRILNHRLTIILSLLSRWHYNQWSHSDILPAPHRLIEKFKTLLETSYHIAGNVQFYADKLLVTPSYLNTISKKVLGQKAGTLIRERRLLEAKRMLAITTMDIQEIAFFLGYNELAYFSHFFKKHTGVSPSVFRSASLHTS</sequence>